<evidence type="ECO:0000313" key="3">
    <source>
        <dbReference type="Proteomes" id="UP000018050"/>
    </source>
</evidence>
<sequence length="111" mass="11507">MITCAEKFLWRIEAALGAGGAESAGGSTGIPTPRHAPLRDAVQPGGTDEAEETTQVTAASSTADSFPSERVFLVEVEAHAAGVAARCVAAHERLERLAPFGASLTPRTGRY</sequence>
<evidence type="ECO:0000256" key="1">
    <source>
        <dbReference type="SAM" id="MobiDB-lite"/>
    </source>
</evidence>
<dbReference type="GeneID" id="25272184"/>
<feature type="compositionally biased region" description="Polar residues" evidence="1">
    <location>
        <begin position="53"/>
        <end position="65"/>
    </location>
</feature>
<gene>
    <name evidence="2" type="ORF">EAH_00041140</name>
</gene>
<keyword evidence="3" id="KW-1185">Reference proteome</keyword>
<organism evidence="2 3">
    <name type="scientific">Eimeria acervulina</name>
    <name type="common">Coccidian parasite</name>
    <dbReference type="NCBI Taxonomy" id="5801"/>
    <lineage>
        <taxon>Eukaryota</taxon>
        <taxon>Sar</taxon>
        <taxon>Alveolata</taxon>
        <taxon>Apicomplexa</taxon>
        <taxon>Conoidasida</taxon>
        <taxon>Coccidia</taxon>
        <taxon>Eucoccidiorida</taxon>
        <taxon>Eimeriorina</taxon>
        <taxon>Eimeriidae</taxon>
        <taxon>Eimeria</taxon>
    </lineage>
</organism>
<accession>U6GWI6</accession>
<feature type="region of interest" description="Disordered" evidence="1">
    <location>
        <begin position="19"/>
        <end position="65"/>
    </location>
</feature>
<feature type="compositionally biased region" description="Gly residues" evidence="1">
    <location>
        <begin position="19"/>
        <end position="28"/>
    </location>
</feature>
<evidence type="ECO:0000313" key="2">
    <source>
        <dbReference type="EMBL" id="CDI83623.1"/>
    </source>
</evidence>
<dbReference type="AlphaFoldDB" id="U6GWI6"/>
<reference evidence="2" key="1">
    <citation type="submission" date="2013-10" db="EMBL/GenBank/DDBJ databases">
        <title>Genomic analysis of the causative agents of coccidiosis in chickens.</title>
        <authorList>
            <person name="Reid A.J."/>
            <person name="Blake D."/>
            <person name="Billington K."/>
            <person name="Browne H."/>
            <person name="Dunn M."/>
            <person name="Hung S."/>
            <person name="Kawahara F."/>
            <person name="Miranda-Saavedra D."/>
            <person name="Mourier T."/>
            <person name="Nagra H."/>
            <person name="Otto T.D."/>
            <person name="Rawlings N."/>
            <person name="Sanchez A."/>
            <person name="Sanders M."/>
            <person name="Subramaniam C."/>
            <person name="Tay Y."/>
            <person name="Dear P."/>
            <person name="Doerig C."/>
            <person name="Gruber A."/>
            <person name="Parkinson J."/>
            <person name="Shirley M."/>
            <person name="Wan K.L."/>
            <person name="Berriman M."/>
            <person name="Tomley F."/>
            <person name="Pain A."/>
        </authorList>
    </citation>
    <scope>NUCLEOTIDE SEQUENCE</scope>
    <source>
        <strain evidence="2">Houghton</strain>
    </source>
</reference>
<dbReference type="Proteomes" id="UP000018050">
    <property type="component" value="Unassembled WGS sequence"/>
</dbReference>
<dbReference type="EMBL" id="HG673449">
    <property type="protein sequence ID" value="CDI83623.1"/>
    <property type="molecule type" value="Genomic_DNA"/>
</dbReference>
<name>U6GWI6_EIMAC</name>
<dbReference type="VEuPathDB" id="ToxoDB:EAH_00041140"/>
<dbReference type="RefSeq" id="XP_013247278.1">
    <property type="nucleotide sequence ID" value="XM_013391824.1"/>
</dbReference>
<reference evidence="2" key="2">
    <citation type="submission" date="2013-10" db="EMBL/GenBank/DDBJ databases">
        <authorList>
            <person name="Aslett M."/>
        </authorList>
    </citation>
    <scope>NUCLEOTIDE SEQUENCE</scope>
    <source>
        <strain evidence="2">Houghton</strain>
    </source>
</reference>
<proteinExistence type="predicted"/>
<protein>
    <submittedName>
        <fullName evidence="2">Uncharacterized protein</fullName>
    </submittedName>
</protein>